<dbReference type="eggNOG" id="KOG0118">
    <property type="taxonomic scope" value="Eukaryota"/>
</dbReference>
<dbReference type="PANTHER" id="PTHR47640">
    <property type="entry name" value="TRNA SELENOCYSTEINE 1-ASSOCIATED PROTEIN 1-RELATED-RELATED"/>
    <property type="match status" value="1"/>
</dbReference>
<dbReference type="RefSeq" id="XP_002490338.1">
    <property type="nucleotide sequence ID" value="XM_002490293.1"/>
</dbReference>
<reference evidence="6 7" key="1">
    <citation type="journal article" date="2009" name="Nat. Biotechnol.">
        <title>Genome sequence of the recombinant protein production host Pichia pastoris.</title>
        <authorList>
            <person name="De Schutter K."/>
            <person name="Lin Y.C."/>
            <person name="Tiels P."/>
            <person name="Van Hecke A."/>
            <person name="Glinka S."/>
            <person name="Weber-Lehmann J."/>
            <person name="Rouze P."/>
            <person name="Van de Peer Y."/>
            <person name="Callewaert N."/>
        </authorList>
    </citation>
    <scope>NUCLEOTIDE SEQUENCE [LARGE SCALE GENOMIC DNA]</scope>
    <source>
        <strain evidence="7">GS115 / ATCC 20864</strain>
    </source>
</reference>
<keyword evidence="7" id="KW-1185">Reference proteome</keyword>
<dbReference type="STRING" id="644223.C4QXT4"/>
<keyword evidence="1" id="KW-0677">Repeat</keyword>
<dbReference type="InParanoid" id="C4QXT4"/>
<dbReference type="InterPro" id="IPR012677">
    <property type="entry name" value="Nucleotide-bd_a/b_plait_sf"/>
</dbReference>
<feature type="region of interest" description="Disordered" evidence="4">
    <location>
        <begin position="432"/>
        <end position="506"/>
    </location>
</feature>
<dbReference type="CDD" id="cd12611">
    <property type="entry name" value="RRM1_NGR1_NAM8_like"/>
    <property type="match status" value="1"/>
</dbReference>
<dbReference type="SUPFAM" id="SSF54928">
    <property type="entry name" value="RNA-binding domain, RBD"/>
    <property type="match status" value="3"/>
</dbReference>
<feature type="domain" description="RRM" evidence="5">
    <location>
        <begin position="156"/>
        <end position="235"/>
    </location>
</feature>
<dbReference type="Gene3D" id="3.30.70.330">
    <property type="match status" value="3"/>
</dbReference>
<dbReference type="HOGENOM" id="CLU_538732_0_0_1"/>
<feature type="domain" description="RRM" evidence="5">
    <location>
        <begin position="278"/>
        <end position="350"/>
    </location>
</feature>
<evidence type="ECO:0000259" key="5">
    <source>
        <dbReference type="PROSITE" id="PS50102"/>
    </source>
</evidence>
<dbReference type="Proteomes" id="UP000000314">
    <property type="component" value="Chromosome 1"/>
</dbReference>
<keyword evidence="2 3" id="KW-0694">RNA-binding</keyword>
<dbReference type="OrthoDB" id="446113at2759"/>
<protein>
    <submittedName>
        <fullName evidence="6">RNA binding protein that negatively regulates growth rate</fullName>
    </submittedName>
</protein>
<evidence type="ECO:0000313" key="6">
    <source>
        <dbReference type="EMBL" id="CAY68057.1"/>
    </source>
</evidence>
<dbReference type="GO" id="GO:0061158">
    <property type="term" value="P:3'-UTR-mediated mRNA destabilization"/>
    <property type="evidence" value="ECO:0007669"/>
    <property type="project" value="EnsemblFungi"/>
</dbReference>
<feature type="region of interest" description="Disordered" evidence="4">
    <location>
        <begin position="1"/>
        <end position="49"/>
    </location>
</feature>
<dbReference type="InterPro" id="IPR050825">
    <property type="entry name" value="RBM42_RBP45_47-like"/>
</dbReference>
<dbReference type="AlphaFoldDB" id="C4QXT4"/>
<dbReference type="SMART" id="SM00360">
    <property type="entry name" value="RRM"/>
    <property type="match status" value="3"/>
</dbReference>
<organism evidence="6 7">
    <name type="scientific">Komagataella phaffii (strain GS115 / ATCC 20864)</name>
    <name type="common">Yeast</name>
    <name type="synonym">Pichia pastoris</name>
    <dbReference type="NCBI Taxonomy" id="644223"/>
    <lineage>
        <taxon>Eukaryota</taxon>
        <taxon>Fungi</taxon>
        <taxon>Dikarya</taxon>
        <taxon>Ascomycota</taxon>
        <taxon>Saccharomycotina</taxon>
        <taxon>Pichiomycetes</taxon>
        <taxon>Pichiales</taxon>
        <taxon>Pichiaceae</taxon>
        <taxon>Komagataella</taxon>
    </lineage>
</organism>
<dbReference type="GeneID" id="8196897"/>
<evidence type="ECO:0000256" key="2">
    <source>
        <dbReference type="ARBA" id="ARBA00022884"/>
    </source>
</evidence>
<sequence length="506" mass="54182">MSLEHLGVTDSLAQVDPDAPTEAKFVQSQEQGAGSSNSPPPSSKSSPSLASRTLWMGDLEPWWVEENIIQLWQQLGQSVRVKLIRSRHNRSPNPNSSLPPPQNAGYCFVEFERHEDALQALALNGSIVPRSSGRLFRLNWASGPTLQSQIPPTPQYSLFVGDLSPSTTEAHLLALFQPNYSSIQSVRVMTDPATGSSRCFGFVRFTEEEDRQRALHEMSGIWLGGRPIRVALATPRGAGHQPVQMQQHLQYAPSAPMVPQFASNNSSSRNIYNDPTNSTVFVGGLAAGVSEETLFTLFEPFGSISSIKIPRGKGCGFVKFSTREEAENAISGMHGFLIGGSRVRLSWGRSSLPNQHTHSHPHPQHLMMSPGVFDPMGRNGGMYGIPPGVAPGVLPGMTPIYYPTDSQVYSEMDPGQYSGPYMVQSPVGSSIGAPNISGNGSMGATSKEVPASSSATTSSPSKSLEDFEETVTSPILSAKEPAPPSSPNTNLSGANSPELASPTVSP</sequence>
<evidence type="ECO:0000256" key="4">
    <source>
        <dbReference type="SAM" id="MobiDB-lite"/>
    </source>
</evidence>
<evidence type="ECO:0000256" key="3">
    <source>
        <dbReference type="PROSITE-ProRule" id="PRU00176"/>
    </source>
</evidence>
<accession>C4QXT4</accession>
<dbReference type="KEGG" id="ppa:PAS_chr1-4_0223"/>
<name>C4QXT4_KOMPG</name>
<dbReference type="FunCoup" id="C4QXT4">
    <property type="interactions" value="76"/>
</dbReference>
<dbReference type="OMA" id="WWVEENI"/>
<proteinExistence type="predicted"/>
<dbReference type="InterPro" id="IPR000504">
    <property type="entry name" value="RRM_dom"/>
</dbReference>
<dbReference type="SMR" id="C4QXT4"/>
<dbReference type="GO" id="GO:0010494">
    <property type="term" value="C:cytoplasmic stress granule"/>
    <property type="evidence" value="ECO:0007669"/>
    <property type="project" value="EnsemblFungi"/>
</dbReference>
<feature type="domain" description="RRM" evidence="5">
    <location>
        <begin position="52"/>
        <end position="143"/>
    </location>
</feature>
<dbReference type="GO" id="GO:0003729">
    <property type="term" value="F:mRNA binding"/>
    <property type="evidence" value="ECO:0007669"/>
    <property type="project" value="EnsemblFungi"/>
</dbReference>
<gene>
    <name evidence="6" type="ordered locus">PAS_chr1-4_0223</name>
</gene>
<evidence type="ECO:0000313" key="7">
    <source>
        <dbReference type="Proteomes" id="UP000000314"/>
    </source>
</evidence>
<dbReference type="PANTHER" id="PTHR47640:SF10">
    <property type="entry name" value="TRNA SELENOCYSTEINE 1-ASSOCIATED PROTEIN 1-RELATED"/>
    <property type="match status" value="1"/>
</dbReference>
<evidence type="ECO:0000256" key="1">
    <source>
        <dbReference type="ARBA" id="ARBA00022737"/>
    </source>
</evidence>
<feature type="compositionally biased region" description="Low complexity" evidence="4">
    <location>
        <begin position="450"/>
        <end position="461"/>
    </location>
</feature>
<dbReference type="GO" id="GO:0007005">
    <property type="term" value="P:mitochondrion organization"/>
    <property type="evidence" value="ECO:0007669"/>
    <property type="project" value="EnsemblFungi"/>
</dbReference>
<dbReference type="GO" id="GO:0005829">
    <property type="term" value="C:cytosol"/>
    <property type="evidence" value="ECO:0007669"/>
    <property type="project" value="TreeGrafter"/>
</dbReference>
<dbReference type="EMBL" id="FN392319">
    <property type="protein sequence ID" value="CAY68057.1"/>
    <property type="molecule type" value="Genomic_DNA"/>
</dbReference>
<dbReference type="GO" id="GO:0048471">
    <property type="term" value="C:perinuclear region of cytoplasm"/>
    <property type="evidence" value="ECO:0007669"/>
    <property type="project" value="EnsemblFungi"/>
</dbReference>
<dbReference type="GO" id="GO:0000932">
    <property type="term" value="C:P-body"/>
    <property type="evidence" value="ECO:0007669"/>
    <property type="project" value="EnsemblFungi"/>
</dbReference>
<dbReference type="InterPro" id="IPR035979">
    <property type="entry name" value="RBD_domain_sf"/>
</dbReference>
<dbReference type="PROSITE" id="PS50102">
    <property type="entry name" value="RRM"/>
    <property type="match status" value="3"/>
</dbReference>
<dbReference type="Pfam" id="PF00076">
    <property type="entry name" value="RRM_1"/>
    <property type="match status" value="3"/>
</dbReference>